<evidence type="ECO:0000259" key="1">
    <source>
        <dbReference type="PROSITE" id="PS51186"/>
    </source>
</evidence>
<protein>
    <submittedName>
        <fullName evidence="2">GNAT family N-acetyltransferase</fullName>
    </submittedName>
</protein>
<dbReference type="RefSeq" id="WP_225540695.1">
    <property type="nucleotide sequence ID" value="NZ_CP106831.1"/>
</dbReference>
<sequence length="170" mass="19713">MKEILSFRKAVNVDLDRIWEILQQAIHKRKEEGSEQWQNGYPNKEVIKDDLINGYGYVIVDELHLIIGYLALIDREEPAYNNLVGSWLSDKPYLVIHRLAIAQDVSIKGIGTWTMKEVEHIALLKGIHSIKVDTNFDNLSMLRILEKLGYEYCGEVHYDGDPRKAYEKLL</sequence>
<evidence type="ECO:0000313" key="2">
    <source>
        <dbReference type="EMBL" id="WIH97271.1"/>
    </source>
</evidence>
<evidence type="ECO:0000313" key="3">
    <source>
        <dbReference type="Proteomes" id="UP001223501"/>
    </source>
</evidence>
<feature type="domain" description="N-acetyltransferase" evidence="1">
    <location>
        <begin position="5"/>
        <end position="170"/>
    </location>
</feature>
<dbReference type="EMBL" id="CP106831">
    <property type="protein sequence ID" value="WIH97271.1"/>
    <property type="molecule type" value="Genomic_DNA"/>
</dbReference>
<dbReference type="InterPro" id="IPR016181">
    <property type="entry name" value="Acyl_CoA_acyltransferase"/>
</dbReference>
<name>A0ABY8V8Q3_9FLAO</name>
<dbReference type="Gene3D" id="3.40.630.30">
    <property type="match status" value="1"/>
</dbReference>
<dbReference type="Proteomes" id="UP001223501">
    <property type="component" value="Chromosome"/>
</dbReference>
<dbReference type="InterPro" id="IPR000182">
    <property type="entry name" value="GNAT_dom"/>
</dbReference>
<reference evidence="2 3" key="1">
    <citation type="submission" date="2022-09" db="EMBL/GenBank/DDBJ databases">
        <title>Whole genome sequencing analysis of tet(X)-positive Empedobacter falsenii YWS9-3.</title>
        <authorList>
            <person name="Chen C."/>
            <person name="Lv Y.-L."/>
        </authorList>
    </citation>
    <scope>NUCLEOTIDE SEQUENCE [LARGE SCALE GENOMIC DNA]</scope>
    <source>
        <strain evidence="2 3">YWS9-3_T</strain>
    </source>
</reference>
<proteinExistence type="predicted"/>
<accession>A0ABY8V8Q3</accession>
<dbReference type="PROSITE" id="PS51186">
    <property type="entry name" value="GNAT"/>
    <property type="match status" value="1"/>
</dbReference>
<gene>
    <name evidence="2" type="ORF">OBA43_13775</name>
</gene>
<keyword evidence="3" id="KW-1185">Reference proteome</keyword>
<dbReference type="Pfam" id="PF00583">
    <property type="entry name" value="Acetyltransf_1"/>
    <property type="match status" value="1"/>
</dbReference>
<dbReference type="SUPFAM" id="SSF55729">
    <property type="entry name" value="Acyl-CoA N-acyltransferases (Nat)"/>
    <property type="match status" value="1"/>
</dbReference>
<organism evidence="2 3">
    <name type="scientific">Empedobacter falsenii</name>
    <dbReference type="NCBI Taxonomy" id="343874"/>
    <lineage>
        <taxon>Bacteria</taxon>
        <taxon>Pseudomonadati</taxon>
        <taxon>Bacteroidota</taxon>
        <taxon>Flavobacteriia</taxon>
        <taxon>Flavobacteriales</taxon>
        <taxon>Weeksellaceae</taxon>
        <taxon>Empedobacter</taxon>
    </lineage>
</organism>